<sequence>MPPSPTTSGHPGETPLTAEAPAPSVLPADAIAAGHAKPSETSYTGSSGENENVINQQAASLRTVLESVRKAVEGLKQQPPSPDKKIAFWTAYKKLADEFDRELQAKYGQDLDTSLIFAGLFSAVTSAFIIQIQPELQPDPNAPTQALLALLVQNITGLPTSLLPLAASASRPTVPPPAVVVAQSLLYFGLFSTLLAALLAVLGKQWLLHYNSVGERGTIAERGVERQKKFDGMRRWKFDLVMQVFPLLLQFSLLLFSTALSIYLWTIHYAIAAIVFSLTGLGLVLYAVMIMSAVVAPDSPFQTSVGFLLKMILNRSPIPEWWDGFGRTSWKFLNPTLERTWTLFSGCWMVFKSVVTPPLPLHNFGDPLSAKPVPIFNPPGPTSKEVSAVVWALETSTDPAVVETAAELVPELQWPVNPDVRPALKRLDDSFRSCIDYRDVRDGMTNHATACIRAFWVLDMVTDDQRAPNLWTCNWSRLYNASRELDSIQFWTSPPWDLQHVVPEMTPWVLLDASPENKSIFSDLLFCLGSCFFRTVARDRSVFDKSNYSRLLIPLLFENLVKRLTDANPLDHSIGNAIVIKVAQIADRVSFKAAWPGTRYTNAGYRFCALPGASHEARASTLRLLRVDPLWGLMPQSLPADIDTTWLSETLESVGSSSLIGDLWQALFFLPSARDTLSVHSIRILMSALSTDVDDTIFDDDREAARHAYYACAVLDSVDHWFVDDELRQILQQNAVWANLARGGGNNHFYTNLGEKLSKEPEWKRIISENLPGWLDQWPTILEFQFTQERRSKFWSVLSRLWDADETEADEFGDEGTIVMIFSALANAWNRLQLTHWDAMQIRHHINLLHSTVSAAFSARIPLDHVHIPSQRFRDTIIVRLGEAMAQAGHRLEDKWAGDSSTELYLKDIISGLSDLVQRFASTILGELRTPMQAHTATEWRHWYDLQEIWLQDVR</sequence>
<accession>A0A8H6XN82</accession>
<evidence type="ECO:0000256" key="1">
    <source>
        <dbReference type="SAM" id="MobiDB-lite"/>
    </source>
</evidence>
<evidence type="ECO:0000313" key="4">
    <source>
        <dbReference type="EMBL" id="KAF7344853.1"/>
    </source>
</evidence>
<evidence type="ECO:0000259" key="3">
    <source>
        <dbReference type="Pfam" id="PF20153"/>
    </source>
</evidence>
<name>A0A8H6XN82_9AGAR</name>
<dbReference type="EMBL" id="JACAZI010000014">
    <property type="protein sequence ID" value="KAF7344853.1"/>
    <property type="molecule type" value="Genomic_DNA"/>
</dbReference>
<gene>
    <name evidence="4" type="ORF">MVEN_01647000</name>
</gene>
<feature type="compositionally biased region" description="Polar residues" evidence="1">
    <location>
        <begin position="39"/>
        <end position="52"/>
    </location>
</feature>
<organism evidence="4 5">
    <name type="scientific">Mycena venus</name>
    <dbReference type="NCBI Taxonomy" id="2733690"/>
    <lineage>
        <taxon>Eukaryota</taxon>
        <taxon>Fungi</taxon>
        <taxon>Dikarya</taxon>
        <taxon>Basidiomycota</taxon>
        <taxon>Agaricomycotina</taxon>
        <taxon>Agaricomycetes</taxon>
        <taxon>Agaricomycetidae</taxon>
        <taxon>Agaricales</taxon>
        <taxon>Marasmiineae</taxon>
        <taxon>Mycenaceae</taxon>
        <taxon>Mycena</taxon>
    </lineage>
</organism>
<evidence type="ECO:0000313" key="5">
    <source>
        <dbReference type="Proteomes" id="UP000620124"/>
    </source>
</evidence>
<keyword evidence="2" id="KW-0472">Membrane</keyword>
<feature type="transmembrane region" description="Helical" evidence="2">
    <location>
        <begin position="271"/>
        <end position="295"/>
    </location>
</feature>
<feature type="transmembrane region" description="Helical" evidence="2">
    <location>
        <begin position="240"/>
        <end position="264"/>
    </location>
</feature>
<feature type="transmembrane region" description="Helical" evidence="2">
    <location>
        <begin position="115"/>
        <end position="134"/>
    </location>
</feature>
<dbReference type="InterPro" id="IPR045338">
    <property type="entry name" value="DUF6535"/>
</dbReference>
<feature type="domain" description="DUF6535" evidence="3">
    <location>
        <begin position="89"/>
        <end position="266"/>
    </location>
</feature>
<evidence type="ECO:0000256" key="2">
    <source>
        <dbReference type="SAM" id="Phobius"/>
    </source>
</evidence>
<dbReference type="OrthoDB" id="2971811at2759"/>
<feature type="transmembrane region" description="Helical" evidence="2">
    <location>
        <begin position="178"/>
        <end position="202"/>
    </location>
</feature>
<dbReference type="Proteomes" id="UP000620124">
    <property type="component" value="Unassembled WGS sequence"/>
</dbReference>
<protein>
    <recommendedName>
        <fullName evidence="3">DUF6535 domain-containing protein</fullName>
    </recommendedName>
</protein>
<keyword evidence="2" id="KW-1133">Transmembrane helix</keyword>
<comment type="caution">
    <text evidence="4">The sequence shown here is derived from an EMBL/GenBank/DDBJ whole genome shotgun (WGS) entry which is preliminary data.</text>
</comment>
<proteinExistence type="predicted"/>
<keyword evidence="2" id="KW-0812">Transmembrane</keyword>
<reference evidence="4" key="1">
    <citation type="submission" date="2020-05" db="EMBL/GenBank/DDBJ databases">
        <title>Mycena genomes resolve the evolution of fungal bioluminescence.</title>
        <authorList>
            <person name="Tsai I.J."/>
        </authorList>
    </citation>
    <scope>NUCLEOTIDE SEQUENCE</scope>
    <source>
        <strain evidence="4">CCC161011</strain>
    </source>
</reference>
<dbReference type="AlphaFoldDB" id="A0A8H6XN82"/>
<dbReference type="Pfam" id="PF20153">
    <property type="entry name" value="DUF6535"/>
    <property type="match status" value="1"/>
</dbReference>
<feature type="region of interest" description="Disordered" evidence="1">
    <location>
        <begin position="1"/>
        <end position="52"/>
    </location>
</feature>
<feature type="transmembrane region" description="Helical" evidence="2">
    <location>
        <begin position="146"/>
        <end position="166"/>
    </location>
</feature>
<keyword evidence="5" id="KW-1185">Reference proteome</keyword>